<dbReference type="EMBL" id="GL732570">
    <property type="protein sequence ID" value="EFX76101.1"/>
    <property type="molecule type" value="Genomic_DNA"/>
</dbReference>
<evidence type="ECO:0000256" key="1">
    <source>
        <dbReference type="SAM" id="MobiDB-lite"/>
    </source>
</evidence>
<proteinExistence type="predicted"/>
<reference evidence="2 3" key="1">
    <citation type="journal article" date="2011" name="Science">
        <title>The ecoresponsive genome of Daphnia pulex.</title>
        <authorList>
            <person name="Colbourne J.K."/>
            <person name="Pfrender M.E."/>
            <person name="Gilbert D."/>
            <person name="Thomas W.K."/>
            <person name="Tucker A."/>
            <person name="Oakley T.H."/>
            <person name="Tokishita S."/>
            <person name="Aerts A."/>
            <person name="Arnold G.J."/>
            <person name="Basu M.K."/>
            <person name="Bauer D.J."/>
            <person name="Caceres C.E."/>
            <person name="Carmel L."/>
            <person name="Casola C."/>
            <person name="Choi J.H."/>
            <person name="Detter J.C."/>
            <person name="Dong Q."/>
            <person name="Dusheyko S."/>
            <person name="Eads B.D."/>
            <person name="Frohlich T."/>
            <person name="Geiler-Samerotte K.A."/>
            <person name="Gerlach D."/>
            <person name="Hatcher P."/>
            <person name="Jogdeo S."/>
            <person name="Krijgsveld J."/>
            <person name="Kriventseva E.V."/>
            <person name="Kultz D."/>
            <person name="Laforsch C."/>
            <person name="Lindquist E."/>
            <person name="Lopez J."/>
            <person name="Manak J.R."/>
            <person name="Muller J."/>
            <person name="Pangilinan J."/>
            <person name="Patwardhan R.P."/>
            <person name="Pitluck S."/>
            <person name="Pritham E.J."/>
            <person name="Rechtsteiner A."/>
            <person name="Rho M."/>
            <person name="Rogozin I.B."/>
            <person name="Sakarya O."/>
            <person name="Salamov A."/>
            <person name="Schaack S."/>
            <person name="Shapiro H."/>
            <person name="Shiga Y."/>
            <person name="Skalitzky C."/>
            <person name="Smith Z."/>
            <person name="Souvorov A."/>
            <person name="Sung W."/>
            <person name="Tang Z."/>
            <person name="Tsuchiya D."/>
            <person name="Tu H."/>
            <person name="Vos H."/>
            <person name="Wang M."/>
            <person name="Wolf Y.I."/>
            <person name="Yamagata H."/>
            <person name="Yamada T."/>
            <person name="Ye Y."/>
            <person name="Shaw J.R."/>
            <person name="Andrews J."/>
            <person name="Crease T.J."/>
            <person name="Tang H."/>
            <person name="Lucas S.M."/>
            <person name="Robertson H.M."/>
            <person name="Bork P."/>
            <person name="Koonin E.V."/>
            <person name="Zdobnov E.M."/>
            <person name="Grigoriev I.V."/>
            <person name="Lynch M."/>
            <person name="Boore J.L."/>
        </authorList>
    </citation>
    <scope>NUCLEOTIDE SEQUENCE [LARGE SCALE GENOMIC DNA]</scope>
</reference>
<gene>
    <name evidence="2" type="ORF">DAPPUDRAFT_322596</name>
</gene>
<dbReference type="HOGENOM" id="CLU_1186074_0_0_1"/>
<evidence type="ECO:0000313" key="3">
    <source>
        <dbReference type="Proteomes" id="UP000000305"/>
    </source>
</evidence>
<accession>E9GWH3</accession>
<sequence length="234" mass="26975">MANVMNRNEVMLHVGSKQVPSNVNSNFSTINLLASIIENLHKSNIYSEKVLDVNGPSRDSWTARTFEEQQFTEAMDYVQNTVNSIEEKENRGKELSMRRFQSVSESNASYRQGSNMRKQWIFKKMPTHASFEPQQEQLTGHEVDKSIEKELKQASTRDRKNWIAKNVETCMILAIRCKIYHDWFHFSCIPSKGQDGISEDPHVVFVDLLMESQPEEPKSTVSHMQPYGKSSVIE</sequence>
<protein>
    <submittedName>
        <fullName evidence="2">Uncharacterized protein</fullName>
    </submittedName>
</protein>
<dbReference type="AlphaFoldDB" id="E9GWH3"/>
<dbReference type="KEGG" id="dpx:DAPPUDRAFT_322596"/>
<evidence type="ECO:0000313" key="2">
    <source>
        <dbReference type="EMBL" id="EFX76101.1"/>
    </source>
</evidence>
<dbReference type="Proteomes" id="UP000000305">
    <property type="component" value="Unassembled WGS sequence"/>
</dbReference>
<keyword evidence="3" id="KW-1185">Reference proteome</keyword>
<feature type="region of interest" description="Disordered" evidence="1">
    <location>
        <begin position="215"/>
        <end position="234"/>
    </location>
</feature>
<dbReference type="InParanoid" id="E9GWH3"/>
<name>E9GWH3_DAPPU</name>
<organism evidence="2 3">
    <name type="scientific">Daphnia pulex</name>
    <name type="common">Water flea</name>
    <dbReference type="NCBI Taxonomy" id="6669"/>
    <lineage>
        <taxon>Eukaryota</taxon>
        <taxon>Metazoa</taxon>
        <taxon>Ecdysozoa</taxon>
        <taxon>Arthropoda</taxon>
        <taxon>Crustacea</taxon>
        <taxon>Branchiopoda</taxon>
        <taxon>Diplostraca</taxon>
        <taxon>Cladocera</taxon>
        <taxon>Anomopoda</taxon>
        <taxon>Daphniidae</taxon>
        <taxon>Daphnia</taxon>
    </lineage>
</organism>